<evidence type="ECO:0000256" key="1">
    <source>
        <dbReference type="ARBA" id="ARBA00023002"/>
    </source>
</evidence>
<proteinExistence type="predicted"/>
<dbReference type="Gene3D" id="3.30.9.10">
    <property type="entry name" value="D-Amino Acid Oxidase, subunit A, domain 2"/>
    <property type="match status" value="1"/>
</dbReference>
<organism evidence="3 4">
    <name type="scientific">Litorivicinus lipolyticus</name>
    <dbReference type="NCBI Taxonomy" id="418701"/>
    <lineage>
        <taxon>Bacteria</taxon>
        <taxon>Pseudomonadati</taxon>
        <taxon>Pseudomonadota</taxon>
        <taxon>Gammaproteobacteria</taxon>
        <taxon>Oceanospirillales</taxon>
        <taxon>Litorivicinaceae</taxon>
        <taxon>Litorivicinus</taxon>
    </lineage>
</organism>
<accession>A0A5Q2QHE6</accession>
<keyword evidence="4" id="KW-1185">Reference proteome</keyword>
<feature type="domain" description="FAD dependent oxidoreductase" evidence="2">
    <location>
        <begin position="9"/>
        <end position="225"/>
    </location>
</feature>
<evidence type="ECO:0000259" key="2">
    <source>
        <dbReference type="Pfam" id="PF01266"/>
    </source>
</evidence>
<evidence type="ECO:0000313" key="3">
    <source>
        <dbReference type="EMBL" id="QGG80445.1"/>
    </source>
</evidence>
<keyword evidence="1" id="KW-0560">Oxidoreductase</keyword>
<dbReference type="EMBL" id="CP045871">
    <property type="protein sequence ID" value="QGG80445.1"/>
    <property type="molecule type" value="Genomic_DNA"/>
</dbReference>
<dbReference type="InterPro" id="IPR006076">
    <property type="entry name" value="FAD-dep_OxRdtase"/>
</dbReference>
<reference evidence="3 4" key="1">
    <citation type="submission" date="2019-11" db="EMBL/GenBank/DDBJ databases">
        <authorList>
            <person name="Khan S.A."/>
            <person name="Jeon C.O."/>
            <person name="Chun B.H."/>
        </authorList>
    </citation>
    <scope>NUCLEOTIDE SEQUENCE [LARGE SCALE GENOMIC DNA]</scope>
    <source>
        <strain evidence="3 4">IMCC 1097</strain>
    </source>
</reference>
<dbReference type="GO" id="GO:0005737">
    <property type="term" value="C:cytoplasm"/>
    <property type="evidence" value="ECO:0007669"/>
    <property type="project" value="TreeGrafter"/>
</dbReference>
<gene>
    <name evidence="3" type="ORF">GH975_07605</name>
</gene>
<name>A0A5Q2QHE6_9GAMM</name>
<dbReference type="SUPFAM" id="SSF51905">
    <property type="entry name" value="FAD/NAD(P)-binding domain"/>
    <property type="match status" value="1"/>
</dbReference>
<dbReference type="Pfam" id="PF01266">
    <property type="entry name" value="DAO"/>
    <property type="match status" value="1"/>
</dbReference>
<dbReference type="OrthoDB" id="9815989at2"/>
<dbReference type="InterPro" id="IPR036188">
    <property type="entry name" value="FAD/NAD-bd_sf"/>
</dbReference>
<dbReference type="GO" id="GO:0016491">
    <property type="term" value="F:oxidoreductase activity"/>
    <property type="evidence" value="ECO:0007669"/>
    <property type="project" value="UniProtKB-KW"/>
</dbReference>
<sequence>MGLPTQTRYLIIGAGIHGLSTAYHLAVELKASGKGDGRDILVIDKSGVASGASGIACGVVRNNYFQPAMRELMAHSVDVWEADAQAYHYHAVGYMQISPESMHEDVASIAQQQKDIGYESDFIEGEADCMTYMKGLFDDWQARDITSVLHEKRGGYANNARAMHALAKKATDAGVTILGGVTVRAFEKDASGAVTAVVTDQGNIQADHIVIGAGPWAKQFWDMLELESTTQIKGPDGTIHTDVPMWIYWSLQEGTLGVEPDMLKTNAGAMPPVIHVDSNATLYSDVDGSVITDKMWGIYYKPDFNFGGIQGGAAPFPIQTDPNQVAVDPYGPASPEFIVGDDFAHMWVSALAHCQKRFEGHVPKFKQEPSGGIGAFTPDSFPVFDTFCQNVYFLADSNHGYKMIGVGKLVAEELVHARPSALLEPFRFSRYAAGQLHPTSSSPFPWS</sequence>
<evidence type="ECO:0000313" key="4">
    <source>
        <dbReference type="Proteomes" id="UP000388235"/>
    </source>
</evidence>
<dbReference type="KEGG" id="llp:GH975_07605"/>
<dbReference type="PANTHER" id="PTHR13847">
    <property type="entry name" value="SARCOSINE DEHYDROGENASE-RELATED"/>
    <property type="match status" value="1"/>
</dbReference>
<dbReference type="Proteomes" id="UP000388235">
    <property type="component" value="Chromosome"/>
</dbReference>
<dbReference type="AlphaFoldDB" id="A0A5Q2QHE6"/>
<protein>
    <submittedName>
        <fullName evidence="3">FAD-dependent oxidoreductase</fullName>
    </submittedName>
</protein>
<dbReference type="RefSeq" id="WP_153713949.1">
    <property type="nucleotide sequence ID" value="NZ_CP045871.1"/>
</dbReference>
<dbReference type="Gene3D" id="3.50.50.60">
    <property type="entry name" value="FAD/NAD(P)-binding domain"/>
    <property type="match status" value="1"/>
</dbReference>